<gene>
    <name evidence="2" type="ORF">NDU88_003513</name>
</gene>
<comment type="caution">
    <text evidence="2">The sequence shown here is derived from an EMBL/GenBank/DDBJ whole genome shotgun (WGS) entry which is preliminary data.</text>
</comment>
<protein>
    <submittedName>
        <fullName evidence="2">Uncharacterized protein</fullName>
    </submittedName>
</protein>
<sequence length="145" mass="16161">MNRGSSHVPSRSSCSGRGGPRRNKIQGSELFSLKLTHRAPSSHSTGRREQAFKLRGNEKQGAESPWDDYAQNMWDTESQGAEREDPGGSTRNHSDGTPLTEEAAVGEKTEATKHPEVDEFPAPVEVLVEFLQCMDIRPKEERRDI</sequence>
<dbReference type="AlphaFoldDB" id="A0AAV7QA97"/>
<organism evidence="2 3">
    <name type="scientific">Pleurodeles waltl</name>
    <name type="common">Iberian ribbed newt</name>
    <dbReference type="NCBI Taxonomy" id="8319"/>
    <lineage>
        <taxon>Eukaryota</taxon>
        <taxon>Metazoa</taxon>
        <taxon>Chordata</taxon>
        <taxon>Craniata</taxon>
        <taxon>Vertebrata</taxon>
        <taxon>Euteleostomi</taxon>
        <taxon>Amphibia</taxon>
        <taxon>Batrachia</taxon>
        <taxon>Caudata</taxon>
        <taxon>Salamandroidea</taxon>
        <taxon>Salamandridae</taxon>
        <taxon>Pleurodelinae</taxon>
        <taxon>Pleurodeles</taxon>
    </lineage>
</organism>
<feature type="region of interest" description="Disordered" evidence="1">
    <location>
        <begin position="1"/>
        <end position="118"/>
    </location>
</feature>
<evidence type="ECO:0000313" key="2">
    <source>
        <dbReference type="EMBL" id="KAJ1137100.1"/>
    </source>
</evidence>
<proteinExistence type="predicted"/>
<evidence type="ECO:0000313" key="3">
    <source>
        <dbReference type="Proteomes" id="UP001066276"/>
    </source>
</evidence>
<dbReference type="EMBL" id="JANPWB010000010">
    <property type="protein sequence ID" value="KAJ1137100.1"/>
    <property type="molecule type" value="Genomic_DNA"/>
</dbReference>
<feature type="compositionally biased region" description="Basic and acidic residues" evidence="1">
    <location>
        <begin position="46"/>
        <end position="61"/>
    </location>
</feature>
<keyword evidence="3" id="KW-1185">Reference proteome</keyword>
<evidence type="ECO:0000256" key="1">
    <source>
        <dbReference type="SAM" id="MobiDB-lite"/>
    </source>
</evidence>
<feature type="compositionally biased region" description="Basic and acidic residues" evidence="1">
    <location>
        <begin position="105"/>
        <end position="117"/>
    </location>
</feature>
<accession>A0AAV7QA97</accession>
<name>A0AAV7QA97_PLEWA</name>
<reference evidence="2" key="1">
    <citation type="journal article" date="2022" name="bioRxiv">
        <title>Sequencing and chromosome-scale assembly of the giantPleurodeles waltlgenome.</title>
        <authorList>
            <person name="Brown T."/>
            <person name="Elewa A."/>
            <person name="Iarovenko S."/>
            <person name="Subramanian E."/>
            <person name="Araus A.J."/>
            <person name="Petzold A."/>
            <person name="Susuki M."/>
            <person name="Suzuki K.-i.T."/>
            <person name="Hayashi T."/>
            <person name="Toyoda A."/>
            <person name="Oliveira C."/>
            <person name="Osipova E."/>
            <person name="Leigh N.D."/>
            <person name="Simon A."/>
            <person name="Yun M.H."/>
        </authorList>
    </citation>
    <scope>NUCLEOTIDE SEQUENCE</scope>
    <source>
        <strain evidence="2">20211129_DDA</strain>
        <tissue evidence="2">Liver</tissue>
    </source>
</reference>
<dbReference type="Proteomes" id="UP001066276">
    <property type="component" value="Chromosome 6"/>
</dbReference>